<dbReference type="InterPro" id="IPR014144">
    <property type="entry name" value="LigD_PE_domain"/>
</dbReference>
<sequence>MKSKDSLKTYQEKRRFSKTPEPSGGSRESSPRPIFVVQKHAARTLHYDFRLEVGGVLKSWAVPKGPSLNPQDKRLAVPTEDHPLEYADFEGVIPEGEYGAGTVMVWDYGTYRNLTEKNGQAIPMAEGVAHGHVKVWLEGSKLKGGYALTRFKREPEEAWLLVKADDEAADPRRNILKEEPDSALTGRSLEDIAAGN</sequence>
<dbReference type="Pfam" id="PF13298">
    <property type="entry name" value="LigD_N"/>
    <property type="match status" value="1"/>
</dbReference>
<feature type="region of interest" description="Disordered" evidence="1">
    <location>
        <begin position="171"/>
        <end position="196"/>
    </location>
</feature>
<feature type="domain" description="DNA ligase D 3'-phosphoesterase" evidence="2">
    <location>
        <begin position="38"/>
        <end position="150"/>
    </location>
</feature>
<dbReference type="GO" id="GO:0016874">
    <property type="term" value="F:ligase activity"/>
    <property type="evidence" value="ECO:0007669"/>
    <property type="project" value="UniProtKB-KW"/>
</dbReference>
<dbReference type="EMBL" id="DTMF01000134">
    <property type="protein sequence ID" value="HGF33758.1"/>
    <property type="molecule type" value="Genomic_DNA"/>
</dbReference>
<keyword evidence="3" id="KW-0436">Ligase</keyword>
<comment type="caution">
    <text evidence="3">The sequence shown here is derived from an EMBL/GenBank/DDBJ whole genome shotgun (WGS) entry which is preliminary data.</text>
</comment>
<dbReference type="PANTHER" id="PTHR39465:SF1">
    <property type="entry name" value="DNA LIGASE D 3'-PHOSPHOESTERASE DOMAIN-CONTAINING PROTEIN"/>
    <property type="match status" value="1"/>
</dbReference>
<evidence type="ECO:0000259" key="2">
    <source>
        <dbReference type="Pfam" id="PF13298"/>
    </source>
</evidence>
<gene>
    <name evidence="3" type="ORF">ENW96_05120</name>
</gene>
<evidence type="ECO:0000256" key="1">
    <source>
        <dbReference type="SAM" id="MobiDB-lite"/>
    </source>
</evidence>
<dbReference type="PANTHER" id="PTHR39465">
    <property type="entry name" value="DNA LIGASE D, 3'-PHOSPHOESTERASE DOMAIN"/>
    <property type="match status" value="1"/>
</dbReference>
<proteinExistence type="predicted"/>
<reference evidence="3" key="1">
    <citation type="journal article" date="2020" name="mSystems">
        <title>Genome- and Community-Level Interaction Insights into Carbon Utilization and Element Cycling Functions of Hydrothermarchaeota in Hydrothermal Sediment.</title>
        <authorList>
            <person name="Zhou Z."/>
            <person name="Liu Y."/>
            <person name="Xu W."/>
            <person name="Pan J."/>
            <person name="Luo Z.H."/>
            <person name="Li M."/>
        </authorList>
    </citation>
    <scope>NUCLEOTIDE SEQUENCE [LARGE SCALE GENOMIC DNA]</scope>
    <source>
        <strain evidence="3">SpSt-897</strain>
    </source>
</reference>
<evidence type="ECO:0000313" key="3">
    <source>
        <dbReference type="EMBL" id="HGF33758.1"/>
    </source>
</evidence>
<organism evidence="3">
    <name type="scientific">Desulfobacca acetoxidans</name>
    <dbReference type="NCBI Taxonomy" id="60893"/>
    <lineage>
        <taxon>Bacteria</taxon>
        <taxon>Pseudomonadati</taxon>
        <taxon>Thermodesulfobacteriota</taxon>
        <taxon>Desulfobaccia</taxon>
        <taxon>Desulfobaccales</taxon>
        <taxon>Desulfobaccaceae</taxon>
        <taxon>Desulfobacca</taxon>
    </lineage>
</organism>
<feature type="compositionally biased region" description="Basic and acidic residues" evidence="1">
    <location>
        <begin position="171"/>
        <end position="180"/>
    </location>
</feature>
<dbReference type="AlphaFoldDB" id="A0A7C3UX72"/>
<protein>
    <submittedName>
        <fullName evidence="3">DNA ligase</fullName>
    </submittedName>
</protein>
<accession>A0A7C3UX72</accession>
<feature type="compositionally biased region" description="Basic and acidic residues" evidence="1">
    <location>
        <begin position="1"/>
        <end position="14"/>
    </location>
</feature>
<dbReference type="NCBIfam" id="TIGR02777">
    <property type="entry name" value="LigD_PE_dom"/>
    <property type="match status" value="1"/>
</dbReference>
<name>A0A7C3UX72_9BACT</name>
<feature type="region of interest" description="Disordered" evidence="1">
    <location>
        <begin position="1"/>
        <end position="33"/>
    </location>
</feature>
<feature type="compositionally biased region" description="Low complexity" evidence="1">
    <location>
        <begin position="20"/>
        <end position="33"/>
    </location>
</feature>